<accession>A0A5M8NUC4</accession>
<protein>
    <submittedName>
        <fullName evidence="1">Uncharacterized protein</fullName>
    </submittedName>
</protein>
<dbReference type="Proteomes" id="UP000324575">
    <property type="component" value="Unassembled WGS sequence"/>
</dbReference>
<evidence type="ECO:0000313" key="1">
    <source>
        <dbReference type="EMBL" id="KAA6300671.1"/>
    </source>
</evidence>
<evidence type="ECO:0000313" key="2">
    <source>
        <dbReference type="Proteomes" id="UP000324575"/>
    </source>
</evidence>
<reference evidence="1 2" key="1">
    <citation type="submission" date="2019-03" db="EMBL/GenBank/DDBJ databases">
        <title>Single cell metagenomics reveals metabolic interactions within the superorganism composed of flagellate Streblomastix strix and complex community of Bacteroidetes bacteria on its surface.</title>
        <authorList>
            <person name="Treitli S.C."/>
            <person name="Kolisko M."/>
            <person name="Husnik F."/>
            <person name="Keeling P."/>
            <person name="Hampl V."/>
        </authorList>
    </citation>
    <scope>NUCLEOTIDE SEQUENCE [LARGE SCALE GENOMIC DNA]</scope>
    <source>
        <strain evidence="1">St1</strain>
    </source>
</reference>
<gene>
    <name evidence="1" type="ORF">EZS26_003191</name>
</gene>
<dbReference type="EMBL" id="SNRX01000057">
    <property type="protein sequence ID" value="KAA6300671.1"/>
    <property type="molecule type" value="Genomic_DNA"/>
</dbReference>
<dbReference type="AlphaFoldDB" id="A0A5M8NUC4"/>
<sequence length="165" mass="18570">MPVMFSQSLLMTCHLPCFHEKRVLFVAAHTTPFLSSCKNLTTCVFSPRIVRISIVPVKETFPFDFRKRYILATKSVATQISFSAEQLHIALAAPATGIFNCRFRAVFGSNRYIPRRSCLNQNSPSLSSNIFMMIFGIYPVSVLIDCKSKLATVESAELTRIAPWL</sequence>
<proteinExistence type="predicted"/>
<organism evidence="1 2">
    <name type="scientific">Candidatus Ordinivivax streblomastigis</name>
    <dbReference type="NCBI Taxonomy" id="2540710"/>
    <lineage>
        <taxon>Bacteria</taxon>
        <taxon>Pseudomonadati</taxon>
        <taxon>Bacteroidota</taxon>
        <taxon>Bacteroidia</taxon>
        <taxon>Bacteroidales</taxon>
        <taxon>Candidatus Ordinivivax</taxon>
    </lineage>
</organism>
<comment type="caution">
    <text evidence="1">The sequence shown here is derived from an EMBL/GenBank/DDBJ whole genome shotgun (WGS) entry which is preliminary data.</text>
</comment>
<name>A0A5M8NUC4_9BACT</name>